<dbReference type="AlphaFoldDB" id="A0A0A9BLK7"/>
<reference evidence="1" key="1">
    <citation type="submission" date="2014-09" db="EMBL/GenBank/DDBJ databases">
        <authorList>
            <person name="Magalhaes I.L.F."/>
            <person name="Oliveira U."/>
            <person name="Santos F.R."/>
            <person name="Vidigal T.H.D.A."/>
            <person name="Brescovit A.D."/>
            <person name="Santos A.J."/>
        </authorList>
    </citation>
    <scope>NUCLEOTIDE SEQUENCE</scope>
    <source>
        <tissue evidence="1">Shoot tissue taken approximately 20 cm above the soil surface</tissue>
    </source>
</reference>
<reference evidence="1" key="2">
    <citation type="journal article" date="2015" name="Data Brief">
        <title>Shoot transcriptome of the giant reed, Arundo donax.</title>
        <authorList>
            <person name="Barrero R.A."/>
            <person name="Guerrero F.D."/>
            <person name="Moolhuijzen P."/>
            <person name="Goolsby J.A."/>
            <person name="Tidwell J."/>
            <person name="Bellgard S.E."/>
            <person name="Bellgard M.I."/>
        </authorList>
    </citation>
    <scope>NUCLEOTIDE SEQUENCE</scope>
    <source>
        <tissue evidence="1">Shoot tissue taken approximately 20 cm above the soil surface</tissue>
    </source>
</reference>
<sequence length="204" mass="23746">MLTMSIMMRITMTATQMKMIQMTWISSQTVKLTSLLIRRSLWIVRILMMMKTSLSSQMMISLRIGGNLNDLRLEELKLPREGNCPYRPNKNEGCLSQMKNILQEKTQMRPAMLISVTDQKDLTGCITNLWAAMMLFQSIRIMSFELLGGGRSKRSHMLKAKKVMIVRKSQLNNKSSRRRNQKRKMEKLLKGCFGINQRVLLKRQ</sequence>
<accession>A0A0A9BLK7</accession>
<organism evidence="1">
    <name type="scientific">Arundo donax</name>
    <name type="common">Giant reed</name>
    <name type="synonym">Donax arundinaceus</name>
    <dbReference type="NCBI Taxonomy" id="35708"/>
    <lineage>
        <taxon>Eukaryota</taxon>
        <taxon>Viridiplantae</taxon>
        <taxon>Streptophyta</taxon>
        <taxon>Embryophyta</taxon>
        <taxon>Tracheophyta</taxon>
        <taxon>Spermatophyta</taxon>
        <taxon>Magnoliopsida</taxon>
        <taxon>Liliopsida</taxon>
        <taxon>Poales</taxon>
        <taxon>Poaceae</taxon>
        <taxon>PACMAD clade</taxon>
        <taxon>Arundinoideae</taxon>
        <taxon>Arundineae</taxon>
        <taxon>Arundo</taxon>
    </lineage>
</organism>
<evidence type="ECO:0000313" key="1">
    <source>
        <dbReference type="EMBL" id="JAD60117.1"/>
    </source>
</evidence>
<proteinExistence type="predicted"/>
<protein>
    <submittedName>
        <fullName evidence="1">CHR907</fullName>
    </submittedName>
</protein>
<name>A0A0A9BLK7_ARUDO</name>
<dbReference type="EMBL" id="GBRH01237778">
    <property type="protein sequence ID" value="JAD60117.1"/>
    <property type="molecule type" value="Transcribed_RNA"/>
</dbReference>